<dbReference type="Proteomes" id="UP001107558">
    <property type="component" value="Chromosome 2"/>
</dbReference>
<dbReference type="InterPro" id="IPR019786">
    <property type="entry name" value="Zinc_finger_PHD-type_CS"/>
</dbReference>
<dbReference type="SUPFAM" id="SSF57903">
    <property type="entry name" value="FYVE/PHD zinc finger"/>
    <property type="match status" value="1"/>
</dbReference>
<keyword evidence="3" id="KW-0862">Zinc</keyword>
<evidence type="ECO:0000256" key="4">
    <source>
        <dbReference type="PROSITE-ProRule" id="PRU00146"/>
    </source>
</evidence>
<keyword evidence="9" id="KW-1185">Reference proteome</keyword>
<sequence length="978" mass="110489">MAQSLAKILRDPVLKQKCFENNPAANKIHSYIFDINEIKSDILCATCENETSTLIATTKLSSKEQIKSQDNVVWCIACDRVYHLACLEITELFNSNAPWLCPDCVSNPDNELAIAIVHNGRAAHLLAERRKVIKVEGKDDLSDDEELSSYFEHSLHIDMVEGKPCLRQIKQRFEQQVDQTNQLGNKLLEAQKTIKQLIEDNEAQLEEIRLLRINVSKNEDSKKHENKIPGMVYATDFDYSIPSFSNESLAAKRVSSTTFVSSANRDQSQIDKFDLSELRKSLPAIKEFNGDSAKWLSFERTVKLIQSEGQYNGQHMKHKVRGKLTGIAAQLVEPLFETHNWESIVETLREAFGNPQLIINSTREKVLEIKLPKSLTHSAIVEASASISAYMQACQQAGTQSHDRALALAVYNQLGDRYREGYFSYFNLHYPLNHREERLDVLKEYLDSIKKTLPMGTFSTLDIKESQHKSNNLQINTISSSNEQSTANRLQNQNANSGAPAQKFNSKRYKILDITKAIHQGYYLEKLEAYPTKCLSCQSNGHYTIECYNFKSMNREERQNFVDSNQLCSSCIITTDHKAHNCQLKRYCGVQIGDQRCEGKHHASLHTKINSQIRSSFTLAAMQENPTLEAASASASKANYSGYPISDTKGNNAPIFANIKEDGFTIFTMSESTTSVNKQSTTLKLFRTFVSNNNLCAATYAVGDSAAEISLVKRSLVDALGITGTPFAINVHWTDGSTKLLTGIKVNLPIKGILPNSKEFILEDFYAIEDLNLPSRSLNVEKLKRNNPHLRSIPFDNYNNISPTILLGARHASLFEAIVPIWENGENKPIGILTKLGYSIYGGGPNQLSQECSINANAMISNSKFQPQKPAVHRRMKPNTRLPNRKASGNKNNSRFKSQQSRYSTQLNIHHKDKHQIPTWTYKSHSPSKESERDSLRSSWKHSMHPPDDRGQRQKEGSHSFRRTKRTDVINESNFHRS</sequence>
<dbReference type="InterPro" id="IPR011011">
    <property type="entry name" value="Znf_FYVE_PHD"/>
</dbReference>
<feature type="compositionally biased region" description="Polar residues" evidence="6">
    <location>
        <begin position="482"/>
        <end position="499"/>
    </location>
</feature>
<feature type="region of interest" description="Disordered" evidence="6">
    <location>
        <begin position="863"/>
        <end position="978"/>
    </location>
</feature>
<protein>
    <recommendedName>
        <fullName evidence="7">PHD-type domain-containing protein</fullName>
    </recommendedName>
</protein>
<accession>A0A9J6BXM8</accession>
<evidence type="ECO:0000256" key="5">
    <source>
        <dbReference type="SAM" id="Coils"/>
    </source>
</evidence>
<keyword evidence="2 4" id="KW-0863">Zinc-finger</keyword>
<dbReference type="PANTHER" id="PTHR47331">
    <property type="entry name" value="PHD-TYPE DOMAIN-CONTAINING PROTEIN"/>
    <property type="match status" value="1"/>
</dbReference>
<evidence type="ECO:0000313" key="9">
    <source>
        <dbReference type="Proteomes" id="UP001107558"/>
    </source>
</evidence>
<evidence type="ECO:0000313" key="8">
    <source>
        <dbReference type="EMBL" id="KAG5674293.1"/>
    </source>
</evidence>
<dbReference type="PANTHER" id="PTHR47331:SF5">
    <property type="entry name" value="RIBONUCLEASE H"/>
    <property type="match status" value="1"/>
</dbReference>
<keyword evidence="5" id="KW-0175">Coiled coil</keyword>
<proteinExistence type="predicted"/>
<evidence type="ECO:0000256" key="6">
    <source>
        <dbReference type="SAM" id="MobiDB-lite"/>
    </source>
</evidence>
<dbReference type="PROSITE" id="PS01359">
    <property type="entry name" value="ZF_PHD_1"/>
    <property type="match status" value="1"/>
</dbReference>
<comment type="caution">
    <text evidence="8">The sequence shown here is derived from an EMBL/GenBank/DDBJ whole genome shotgun (WGS) entry which is preliminary data.</text>
</comment>
<dbReference type="PROSITE" id="PS50016">
    <property type="entry name" value="ZF_PHD_2"/>
    <property type="match status" value="1"/>
</dbReference>
<dbReference type="GO" id="GO:0008270">
    <property type="term" value="F:zinc ion binding"/>
    <property type="evidence" value="ECO:0007669"/>
    <property type="project" value="UniProtKB-KW"/>
</dbReference>
<dbReference type="Gene3D" id="3.30.40.10">
    <property type="entry name" value="Zinc/RING finger domain, C3HC4 (zinc finger)"/>
    <property type="match status" value="1"/>
</dbReference>
<dbReference type="InterPro" id="IPR019787">
    <property type="entry name" value="Znf_PHD-finger"/>
</dbReference>
<gene>
    <name evidence="8" type="ORF">PVAND_004271</name>
</gene>
<feature type="compositionally biased region" description="Polar residues" evidence="6">
    <location>
        <begin position="887"/>
        <end position="908"/>
    </location>
</feature>
<keyword evidence="1" id="KW-0479">Metal-binding</keyword>
<dbReference type="Pfam" id="PF00628">
    <property type="entry name" value="PHD"/>
    <property type="match status" value="1"/>
</dbReference>
<evidence type="ECO:0000256" key="3">
    <source>
        <dbReference type="ARBA" id="ARBA00022833"/>
    </source>
</evidence>
<dbReference type="InterPro" id="IPR001965">
    <property type="entry name" value="Znf_PHD"/>
</dbReference>
<dbReference type="EMBL" id="JADBJN010000002">
    <property type="protein sequence ID" value="KAG5674293.1"/>
    <property type="molecule type" value="Genomic_DNA"/>
</dbReference>
<feature type="coiled-coil region" evidence="5">
    <location>
        <begin position="180"/>
        <end position="214"/>
    </location>
</feature>
<evidence type="ECO:0000259" key="7">
    <source>
        <dbReference type="PROSITE" id="PS50016"/>
    </source>
</evidence>
<evidence type="ECO:0000256" key="1">
    <source>
        <dbReference type="ARBA" id="ARBA00022723"/>
    </source>
</evidence>
<dbReference type="OrthoDB" id="8050165at2759"/>
<dbReference type="AlphaFoldDB" id="A0A9J6BXM8"/>
<name>A0A9J6BXM8_POLVA</name>
<evidence type="ECO:0000256" key="2">
    <source>
        <dbReference type="ARBA" id="ARBA00022771"/>
    </source>
</evidence>
<dbReference type="SMART" id="SM00249">
    <property type="entry name" value="PHD"/>
    <property type="match status" value="1"/>
</dbReference>
<reference evidence="8" key="1">
    <citation type="submission" date="2021-03" db="EMBL/GenBank/DDBJ databases">
        <title>Chromosome level genome of the anhydrobiotic midge Polypedilum vanderplanki.</title>
        <authorList>
            <person name="Yoshida Y."/>
            <person name="Kikawada T."/>
            <person name="Gusev O."/>
        </authorList>
    </citation>
    <scope>NUCLEOTIDE SEQUENCE</scope>
    <source>
        <strain evidence="8">NIAS01</strain>
        <tissue evidence="8">Whole body or cell culture</tissue>
    </source>
</reference>
<feature type="compositionally biased region" description="Basic and acidic residues" evidence="6">
    <location>
        <begin position="927"/>
        <end position="936"/>
    </location>
</feature>
<feature type="domain" description="PHD-type" evidence="7">
    <location>
        <begin position="41"/>
        <end position="107"/>
    </location>
</feature>
<feature type="compositionally biased region" description="Basic and acidic residues" evidence="6">
    <location>
        <begin position="945"/>
        <end position="959"/>
    </location>
</feature>
<feature type="region of interest" description="Disordered" evidence="6">
    <location>
        <begin position="482"/>
        <end position="501"/>
    </location>
</feature>
<organism evidence="8 9">
    <name type="scientific">Polypedilum vanderplanki</name>
    <name type="common">Sleeping chironomid midge</name>
    <dbReference type="NCBI Taxonomy" id="319348"/>
    <lineage>
        <taxon>Eukaryota</taxon>
        <taxon>Metazoa</taxon>
        <taxon>Ecdysozoa</taxon>
        <taxon>Arthropoda</taxon>
        <taxon>Hexapoda</taxon>
        <taxon>Insecta</taxon>
        <taxon>Pterygota</taxon>
        <taxon>Neoptera</taxon>
        <taxon>Endopterygota</taxon>
        <taxon>Diptera</taxon>
        <taxon>Nematocera</taxon>
        <taxon>Chironomoidea</taxon>
        <taxon>Chironomidae</taxon>
        <taxon>Chironominae</taxon>
        <taxon>Polypedilum</taxon>
        <taxon>Polypedilum</taxon>
    </lineage>
</organism>
<dbReference type="InterPro" id="IPR013083">
    <property type="entry name" value="Znf_RING/FYVE/PHD"/>
</dbReference>